<reference evidence="1" key="1">
    <citation type="journal article" date="2018" name="Int. J. Syst. Evol. Microbiol.">
        <title>Carboxylicivirga sediminis sp. nov., isolated from coastal sediment.</title>
        <authorList>
            <person name="Wang F.Q."/>
            <person name="Ren L.H."/>
            <person name="Zou R.J."/>
            <person name="Sun Y.Z."/>
            <person name="Liu X.J."/>
            <person name="Jiang F."/>
            <person name="Liu L.J."/>
        </authorList>
    </citation>
    <scope>NUCLEOTIDE SEQUENCE</scope>
    <source>
        <strain evidence="1">JR1</strain>
    </source>
</reference>
<dbReference type="Proteomes" id="UP000679220">
    <property type="component" value="Unassembled WGS sequence"/>
</dbReference>
<sequence>MSQMLTDISRIVNEDISNRINQYDVLYEAIINSIHANATEIVCELGSFDNPQKEEGKEVLPRKLDTIKITDNGDGLDELNYKSFCEYRTGFKKELGCKGVGRFVFLKVYKNVKYHSFLSAKNEKRTFAFNFDFDTDNIKIDNEEVPSNQTTIELSVLNSSYFNSERHIDRRILLRLEKIKNKVLLNLIPTLFFYRKKGVDIDIIFKDGESEVSITKNDIPGFLEKPFEIKDRDGKKFKFFLHYQIEKEKGQFKAYYCAANRTVCEFSDKDFKMSLPYGYSGFFLLESKYLDTHVNNERNDFDIFPIKTDLFSTISWEMINSKLQEEITGLVKEGIPETQKLNSAKIQEIQEERPYLVGYINETDIEMAGFIDKKQIIDKAKKRFDSAKENVLSNSGKDVYSDYELQEAIQLTQNELVSYIYDRVQVIERLKTMLKNKEQVESVIHNLFMQQHTDDDYFCIGKNNLWLLDDRFTSYSYAASDKRIKDIISSLQLEGDEIDNEGDKPDLALFFSQNPDNSESLKSVLVEIKPFSDKSKSDRKKFQGIQQLVDYVEAFKVKEKIDEIWAFLITDVDEKLASRLRKDDYTPLFSTKAPIYHRFFKELGMSIYVIGAETLISDAESKNKVFLDIIRKQSRLAQIIEDVSVELNASK</sequence>
<dbReference type="EMBL" id="JAGTAR010000021">
    <property type="protein sequence ID" value="MBR8536634.1"/>
    <property type="molecule type" value="Genomic_DNA"/>
</dbReference>
<gene>
    <name evidence="1" type="ORF">KDU71_13750</name>
</gene>
<dbReference type="Gene3D" id="3.30.565.10">
    <property type="entry name" value="Histidine kinase-like ATPase, C-terminal domain"/>
    <property type="match status" value="1"/>
</dbReference>
<reference evidence="1" key="2">
    <citation type="submission" date="2021-04" db="EMBL/GenBank/DDBJ databases">
        <authorList>
            <person name="Zhang T."/>
            <person name="Zhang Y."/>
            <person name="Lu D."/>
            <person name="Zuo D."/>
            <person name="Du Z."/>
        </authorList>
    </citation>
    <scope>NUCLEOTIDE SEQUENCE</scope>
    <source>
        <strain evidence="1">JR1</strain>
    </source>
</reference>
<name>A0A941F569_9BACT</name>
<keyword evidence="1" id="KW-0067">ATP-binding</keyword>
<dbReference type="RefSeq" id="WP_212191662.1">
    <property type="nucleotide sequence ID" value="NZ_JAGTAR010000021.1"/>
</dbReference>
<accession>A0A941F569</accession>
<dbReference type="SUPFAM" id="SSF55874">
    <property type="entry name" value="ATPase domain of HSP90 chaperone/DNA topoisomerase II/histidine kinase"/>
    <property type="match status" value="1"/>
</dbReference>
<dbReference type="InterPro" id="IPR036890">
    <property type="entry name" value="HATPase_C_sf"/>
</dbReference>
<evidence type="ECO:0000313" key="1">
    <source>
        <dbReference type="EMBL" id="MBR8536634.1"/>
    </source>
</evidence>
<evidence type="ECO:0000313" key="2">
    <source>
        <dbReference type="Proteomes" id="UP000679220"/>
    </source>
</evidence>
<dbReference type="AlphaFoldDB" id="A0A941F569"/>
<comment type="caution">
    <text evidence="1">The sequence shown here is derived from an EMBL/GenBank/DDBJ whole genome shotgun (WGS) entry which is preliminary data.</text>
</comment>
<keyword evidence="2" id="KW-1185">Reference proteome</keyword>
<protein>
    <submittedName>
        <fullName evidence="1">ATP-binding protein</fullName>
    </submittedName>
</protein>
<keyword evidence="1" id="KW-0547">Nucleotide-binding</keyword>
<organism evidence="1 2">
    <name type="scientific">Carboxylicivirga sediminis</name>
    <dbReference type="NCBI Taxonomy" id="2006564"/>
    <lineage>
        <taxon>Bacteria</taxon>
        <taxon>Pseudomonadati</taxon>
        <taxon>Bacteroidota</taxon>
        <taxon>Bacteroidia</taxon>
        <taxon>Marinilabiliales</taxon>
        <taxon>Marinilabiliaceae</taxon>
        <taxon>Carboxylicivirga</taxon>
    </lineage>
</organism>
<proteinExistence type="predicted"/>
<dbReference type="GO" id="GO:0005524">
    <property type="term" value="F:ATP binding"/>
    <property type="evidence" value="ECO:0007669"/>
    <property type="project" value="UniProtKB-KW"/>
</dbReference>